<feature type="signal peptide" evidence="8">
    <location>
        <begin position="1"/>
        <end position="26"/>
    </location>
</feature>
<comment type="caution">
    <text evidence="9">The sequence shown here is derived from an EMBL/GenBank/DDBJ whole genome shotgun (WGS) entry which is preliminary data.</text>
</comment>
<evidence type="ECO:0000313" key="10">
    <source>
        <dbReference type="Proteomes" id="UP000747399"/>
    </source>
</evidence>
<keyword evidence="7" id="KW-0406">Ion transport</keyword>
<dbReference type="GO" id="GO:0005375">
    <property type="term" value="F:copper ion transmembrane transporter activity"/>
    <property type="evidence" value="ECO:0007669"/>
    <property type="project" value="UniProtKB-UniRule"/>
</dbReference>
<sequence>MFGQVANLVVLCILAVLLCSTPILRGTAPPPSVSMHSMHSHDHDHGATSSDLHQHTIPMAMFFEYGCKTTIWFSSLRTDTPASYVAVLLGLGLLAFVHEGLTAYRSARASYPLHSIDQLDLLREPKLAVAAGSSGGSFNSTERLVHAGLHVASMGLSYMLMLAVMSMNFGVFVAVLLGFGAGFYVYHGERLFLSHPLVRGDACHGK</sequence>
<evidence type="ECO:0000256" key="4">
    <source>
        <dbReference type="ARBA" id="ARBA00022796"/>
    </source>
</evidence>
<evidence type="ECO:0000256" key="2">
    <source>
        <dbReference type="ARBA" id="ARBA00006921"/>
    </source>
</evidence>
<dbReference type="EMBL" id="BNCO01000029">
    <property type="protein sequence ID" value="GIL57957.1"/>
    <property type="molecule type" value="Genomic_DNA"/>
</dbReference>
<dbReference type="Pfam" id="PF04145">
    <property type="entry name" value="Ctr"/>
    <property type="match status" value="1"/>
</dbReference>
<dbReference type="PANTHER" id="PTHR12483:SF27">
    <property type="entry name" value="COPPER TRANSPORT PROTEIN CTR1"/>
    <property type="match status" value="1"/>
</dbReference>
<dbReference type="PANTHER" id="PTHR12483">
    <property type="entry name" value="SOLUTE CARRIER FAMILY 31 COPPER TRANSPORTERS"/>
    <property type="match status" value="1"/>
</dbReference>
<keyword evidence="7" id="KW-0813">Transport</keyword>
<evidence type="ECO:0000256" key="3">
    <source>
        <dbReference type="ARBA" id="ARBA00022692"/>
    </source>
</evidence>
<dbReference type="InterPro" id="IPR007274">
    <property type="entry name" value="Cop_transporter"/>
</dbReference>
<feature type="transmembrane region" description="Helical" evidence="7">
    <location>
        <begin position="82"/>
        <end position="101"/>
    </location>
</feature>
<evidence type="ECO:0000256" key="5">
    <source>
        <dbReference type="ARBA" id="ARBA00022989"/>
    </source>
</evidence>
<keyword evidence="4 7" id="KW-0187">Copper transport</keyword>
<keyword evidence="7" id="KW-0186">Copper</keyword>
<gene>
    <name evidence="9" type="ORF">Vafri_13154</name>
</gene>
<evidence type="ECO:0000313" key="9">
    <source>
        <dbReference type="EMBL" id="GIL57957.1"/>
    </source>
</evidence>
<dbReference type="AlphaFoldDB" id="A0A8J4BFV1"/>
<proteinExistence type="inferred from homology"/>
<organism evidence="9 10">
    <name type="scientific">Volvox africanus</name>
    <dbReference type="NCBI Taxonomy" id="51714"/>
    <lineage>
        <taxon>Eukaryota</taxon>
        <taxon>Viridiplantae</taxon>
        <taxon>Chlorophyta</taxon>
        <taxon>core chlorophytes</taxon>
        <taxon>Chlorophyceae</taxon>
        <taxon>CS clade</taxon>
        <taxon>Chlamydomonadales</taxon>
        <taxon>Volvocaceae</taxon>
        <taxon>Volvox</taxon>
    </lineage>
</organism>
<evidence type="ECO:0000256" key="6">
    <source>
        <dbReference type="ARBA" id="ARBA00023136"/>
    </source>
</evidence>
<name>A0A8J4BFV1_9CHLO</name>
<comment type="subcellular location">
    <subcellularLocation>
        <location evidence="1 7">Membrane</location>
        <topology evidence="1 7">Multi-pass membrane protein</topology>
    </subcellularLocation>
</comment>
<dbReference type="Proteomes" id="UP000747399">
    <property type="component" value="Unassembled WGS sequence"/>
</dbReference>
<comment type="similarity">
    <text evidence="2 7">Belongs to the copper transporter (Ctr) (TC 1.A.56) family. SLC31A subfamily.</text>
</comment>
<feature type="chain" id="PRO_5035168305" description="Copper transport protein" evidence="8">
    <location>
        <begin position="27"/>
        <end position="206"/>
    </location>
</feature>
<keyword evidence="5 7" id="KW-1133">Transmembrane helix</keyword>
<dbReference type="GO" id="GO:0005886">
    <property type="term" value="C:plasma membrane"/>
    <property type="evidence" value="ECO:0007669"/>
    <property type="project" value="TreeGrafter"/>
</dbReference>
<keyword evidence="3 7" id="KW-0812">Transmembrane</keyword>
<keyword evidence="6 7" id="KW-0472">Membrane</keyword>
<accession>A0A8J4BFV1</accession>
<evidence type="ECO:0000256" key="7">
    <source>
        <dbReference type="RuleBase" id="RU367022"/>
    </source>
</evidence>
<reference evidence="9" key="1">
    <citation type="journal article" date="2021" name="Proc. Natl. Acad. Sci. U.S.A.">
        <title>Three genomes in the algal genus Volvox reveal the fate of a haploid sex-determining region after a transition to homothallism.</title>
        <authorList>
            <person name="Yamamoto K."/>
            <person name="Hamaji T."/>
            <person name="Kawai-Toyooka H."/>
            <person name="Matsuzaki R."/>
            <person name="Takahashi F."/>
            <person name="Nishimura Y."/>
            <person name="Kawachi M."/>
            <person name="Noguchi H."/>
            <person name="Minakuchi Y."/>
            <person name="Umen J.G."/>
            <person name="Toyoda A."/>
            <person name="Nozaki H."/>
        </authorList>
    </citation>
    <scope>NUCLEOTIDE SEQUENCE</scope>
    <source>
        <strain evidence="9">NIES-3780</strain>
    </source>
</reference>
<evidence type="ECO:0000256" key="8">
    <source>
        <dbReference type="SAM" id="SignalP"/>
    </source>
</evidence>
<protein>
    <recommendedName>
        <fullName evidence="7">Copper transport protein</fullName>
    </recommendedName>
</protein>
<feature type="transmembrane region" description="Helical" evidence="7">
    <location>
        <begin position="158"/>
        <end position="186"/>
    </location>
</feature>
<evidence type="ECO:0000256" key="1">
    <source>
        <dbReference type="ARBA" id="ARBA00004141"/>
    </source>
</evidence>
<keyword evidence="8" id="KW-0732">Signal</keyword>
<keyword evidence="10" id="KW-1185">Reference proteome</keyword>